<comment type="caution">
    <text evidence="1">The sequence shown here is derived from an EMBL/GenBank/DDBJ whole genome shotgun (WGS) entry which is preliminary data.</text>
</comment>
<keyword evidence="2" id="KW-1185">Reference proteome</keyword>
<dbReference type="InterPro" id="IPR042258">
    <property type="entry name" value="DGOK_N"/>
</dbReference>
<sequence>MVSSTPGLIGLDWGTTNLRAYLLGEGGRVLDTATAAAGVMGVAEGGFGAALRSATGEWKARWPALNSLACGMVGSRQGWVEAPYVSCPAGIEELARGLATTPGGELLIVPGAARQGERPDVMRGEETQVAGWLTLHPGRAGRARLVLPGTHSKWVEVEDGRITGFTTYMTGEVFGVLRAHSILGRIAEGPRPSEAEARGAFARGVEAVRDGGHAAPLLFSARSLVLTGGLRAELALDYLSGLLIGEELVCALAAGGRELALIGDPALCGRYVQALSLLGLEGVPVVTDAEATAAGLWHIALRAGLLRETTEPSA</sequence>
<protein>
    <submittedName>
        <fullName evidence="1">2-dehydro-3-deoxygalactonokinase</fullName>
        <ecNumber evidence="1">2.7.1.58</ecNumber>
    </submittedName>
</protein>
<dbReference type="AlphaFoldDB" id="A0A840YGN5"/>
<dbReference type="Gene3D" id="3.30.420.300">
    <property type="entry name" value="2-keto-3-deoxy-galactonokinase, substrate binding domain"/>
    <property type="match status" value="1"/>
</dbReference>
<dbReference type="GO" id="GO:0008671">
    <property type="term" value="F:2-dehydro-3-deoxygalactonokinase activity"/>
    <property type="evidence" value="ECO:0007669"/>
    <property type="project" value="UniProtKB-EC"/>
</dbReference>
<organism evidence="1 2">
    <name type="scientific">Muricoccus pecuniae</name>
    <dbReference type="NCBI Taxonomy" id="693023"/>
    <lineage>
        <taxon>Bacteria</taxon>
        <taxon>Pseudomonadati</taxon>
        <taxon>Pseudomonadota</taxon>
        <taxon>Alphaproteobacteria</taxon>
        <taxon>Acetobacterales</taxon>
        <taxon>Roseomonadaceae</taxon>
        <taxon>Muricoccus</taxon>
    </lineage>
</organism>
<keyword evidence="1" id="KW-0418">Kinase</keyword>
<dbReference type="Proteomes" id="UP000580654">
    <property type="component" value="Unassembled WGS sequence"/>
</dbReference>
<dbReference type="InterPro" id="IPR007729">
    <property type="entry name" value="DGOK"/>
</dbReference>
<dbReference type="Gene3D" id="3.30.420.310">
    <property type="entry name" value="2-keto-3-deoxy-galactonokinase, C-terminal domain"/>
    <property type="match status" value="1"/>
</dbReference>
<dbReference type="EC" id="2.7.1.58" evidence="1"/>
<proteinExistence type="predicted"/>
<evidence type="ECO:0000313" key="1">
    <source>
        <dbReference type="EMBL" id="MBB5695577.1"/>
    </source>
</evidence>
<dbReference type="EMBL" id="JACIJD010000019">
    <property type="protein sequence ID" value="MBB5695577.1"/>
    <property type="molecule type" value="Genomic_DNA"/>
</dbReference>
<gene>
    <name evidence="1" type="ORF">FHS87_003636</name>
</gene>
<dbReference type="Pfam" id="PF05035">
    <property type="entry name" value="DGOK"/>
    <property type="match status" value="1"/>
</dbReference>
<keyword evidence="1" id="KW-0808">Transferase</keyword>
<accession>A0A840YGN5</accession>
<dbReference type="GO" id="GO:0034194">
    <property type="term" value="P:D-galactonate catabolic process"/>
    <property type="evidence" value="ECO:0007669"/>
    <property type="project" value="InterPro"/>
</dbReference>
<dbReference type="InterPro" id="IPR042257">
    <property type="entry name" value="DGOK_C"/>
</dbReference>
<reference evidence="1 2" key="1">
    <citation type="submission" date="2020-08" db="EMBL/GenBank/DDBJ databases">
        <title>Genomic Encyclopedia of Type Strains, Phase IV (KMG-IV): sequencing the most valuable type-strain genomes for metagenomic binning, comparative biology and taxonomic classification.</title>
        <authorList>
            <person name="Goeker M."/>
        </authorList>
    </citation>
    <scope>NUCLEOTIDE SEQUENCE [LARGE SCALE GENOMIC DNA]</scope>
    <source>
        <strain evidence="1 2">DSM 25622</strain>
    </source>
</reference>
<name>A0A840YGN5_9PROT</name>
<dbReference type="RefSeq" id="WP_221300076.1">
    <property type="nucleotide sequence ID" value="NZ_JACIJD010000019.1"/>
</dbReference>
<evidence type="ECO:0000313" key="2">
    <source>
        <dbReference type="Proteomes" id="UP000580654"/>
    </source>
</evidence>
<dbReference type="CDD" id="cd24012">
    <property type="entry name" value="ASKHA_NBD_KDGal-kinase"/>
    <property type="match status" value="1"/>
</dbReference>